<evidence type="ECO:0000256" key="13">
    <source>
        <dbReference type="ARBA" id="ARBA00023303"/>
    </source>
</evidence>
<dbReference type="PANTHER" id="PTHR45628">
    <property type="entry name" value="VOLTAGE-DEPENDENT CALCIUM CHANNEL TYPE A SUBUNIT ALPHA-1"/>
    <property type="match status" value="1"/>
</dbReference>
<dbReference type="EMBL" id="CAJJDN010000059">
    <property type="protein sequence ID" value="CAD8092887.1"/>
    <property type="molecule type" value="Genomic_DNA"/>
</dbReference>
<dbReference type="InterPro" id="IPR050599">
    <property type="entry name" value="VDCC_alpha-1_subunit"/>
</dbReference>
<organism evidence="17 18">
    <name type="scientific">Paramecium sonneborni</name>
    <dbReference type="NCBI Taxonomy" id="65129"/>
    <lineage>
        <taxon>Eukaryota</taxon>
        <taxon>Sar</taxon>
        <taxon>Alveolata</taxon>
        <taxon>Ciliophora</taxon>
        <taxon>Intramacronucleata</taxon>
        <taxon>Oligohymenophorea</taxon>
        <taxon>Peniculida</taxon>
        <taxon>Parameciidae</taxon>
        <taxon>Paramecium</taxon>
    </lineage>
</organism>
<evidence type="ECO:0000313" key="18">
    <source>
        <dbReference type="Proteomes" id="UP000692954"/>
    </source>
</evidence>
<feature type="transmembrane region" description="Helical" evidence="15">
    <location>
        <begin position="1677"/>
        <end position="1696"/>
    </location>
</feature>
<reference evidence="17" key="1">
    <citation type="submission" date="2021-01" db="EMBL/GenBank/DDBJ databases">
        <authorList>
            <consortium name="Genoscope - CEA"/>
            <person name="William W."/>
        </authorList>
    </citation>
    <scope>NUCLEOTIDE SEQUENCE</scope>
</reference>
<keyword evidence="4" id="KW-0107">Calcium channel</keyword>
<keyword evidence="12" id="KW-0325">Glycoprotein</keyword>
<feature type="transmembrane region" description="Helical" evidence="15">
    <location>
        <begin position="1458"/>
        <end position="1483"/>
    </location>
</feature>
<dbReference type="InterPro" id="IPR005821">
    <property type="entry name" value="Ion_trans_dom"/>
</dbReference>
<feature type="transmembrane region" description="Helical" evidence="15">
    <location>
        <begin position="1356"/>
        <end position="1379"/>
    </location>
</feature>
<feature type="transmembrane region" description="Helical" evidence="15">
    <location>
        <begin position="313"/>
        <end position="338"/>
    </location>
</feature>
<feature type="transmembrane region" description="Helical" evidence="15">
    <location>
        <begin position="978"/>
        <end position="998"/>
    </location>
</feature>
<proteinExistence type="predicted"/>
<keyword evidence="6" id="KW-0677">Repeat</keyword>
<feature type="domain" description="Ion transport" evidence="16">
    <location>
        <begin position="1233"/>
        <end position="1486"/>
    </location>
</feature>
<feature type="domain" description="Ion transport" evidence="16">
    <location>
        <begin position="1538"/>
        <end position="1776"/>
    </location>
</feature>
<dbReference type="PANTHER" id="PTHR45628:SF7">
    <property type="entry name" value="VOLTAGE-DEPENDENT CALCIUM CHANNEL TYPE A SUBUNIT ALPHA-1"/>
    <property type="match status" value="1"/>
</dbReference>
<sequence length="2054" mass="241297">MADKDGFLSDDGSYSDRKKQNKVVLNQMIELWKENEEFNNSDFLTNGVQHLLNDCQDELDEEYEQEYKAAVVPDQINIDLIHMNSLQKAYIYRDKYPMLQIRKQILILIRTISYMALKIQKHQIFEVLTLVVIIINSVLLSIQYDDQEKIELIFLILFYIEAMIKIIGKGLILNQGAYLRDIWNVIDALVIVAGSLQYFMSNSVQLSALRSLRVLRPLKAISSIQSLKQIMTTFFLSINEMANALLVLGFTYVIFAIIGLQLFQGYTKYRCFDEYGIQSFQIEQQYCHKCLDNQICGKMLENPRKGYLSFDHFGLALLQVFIISNLEGWVDIMASIIYTFSEVAVLYFIIIIIISAYFLINLTLAILKVNFKKSNQIEDNQIEEVSYNYRQLKRLNIYKPIIENRKKQNFQRQQSMRRSRIVRSIQPKQPTFIENSVNQSSQIKLPFKPLLIKEYSKPRKLKHPNTNITLHGIYGVKNDDQKLKNNDQKLKNNDSNNQAHLYRRATQKNILKRGTSILESNPLQELEQMLQGEKERNPRQTLAQQKLIKEVKLIASSFQKAPTLITTVKQALRKSKMGQEVKQQENSLSVSLTEIESITEEKVKERFQELDILYQEDKENKPEKEPPKQLQNTSKKLKKAEQFKPQIQETNLEDEKLKIRLFETKLYPRVLYKEYICESINNILPSLEKQTQLNELQKREEKRRNMKILMRYQLQIQFNEKTFEKKDRKQTYDSSKESSNINFKIFPDVVKQQSKFARQGDYIARSPSSFNGSNRQKIIGKSYYKPYNPIQKYTYKQYKELFSQDLTDQQLYNRIDEVEIKNPEIKIPKEEYFHHHKFYQQFHSQKIQDIENLNGELITEASILEVKAVDFDPFMMNKYDKIIIALNYTQANFFIYMKGIFGICQLARFKLNIILNTNTFEYFINLFVLANTIVLGLDGLISNKTELENLNLFFTILFTLEQLLKIFTYGISNYSKDIMNIFDMSIVLISLIDLFFLSSGSGSHLQAFRSLRLFRAFRILRVTKLVRSLAYTSFLIQILSNAFYSLLYITFLLFLFIYIFTLLGMSFFSETLTNTQYRTSFDTFLDSLLVVTQILILQWIDVLYELLFSEVNNSLVIIYLLIWIFIGNYVLLNLLMASLLNYFEDEYQSVSIQYPKPQITVTFVDKVNEDSPENPIFQKDKTFFSNSSSNDMRMSTMKNAFTYNFDFRQCKISLFLFDEQNVVRIICSRIINHKIFSIIILFVISFSTIKLILDTYYNDFMFGLDIFITCVFLFEFILKIIAQGFITEPNTYMRNTWNVLDFIIIVFSIIDIPYTDKNLSYIKVLRLLRTLRPLRLVKENKQLKLLVTTLLNSLSGVINVTLIILLVFIMFGILGVSLLQDKMHYCEIFTKNEFNYYDQQKCEQLGGEWSYRNMNFDNIFNAILTLFILSRRDDWDKQIYWYIDASEDGPKKNSNLWIILYFLIFIYTGSILLMDLFTGVIFVNYKFAELSLKDKVISADQEDWINIQKMIISSNPNFALYYPPLNKCRAAIFKIISNKCFDGIIIFLIIFNIIVLSLNYDESSSNYNQILENLNLCFNFIFIGECILKIIAYGPRGYFRNSWNQFDFFVVLTSGFDTILKLNDASNQNSFLQSGPQLFRVFRVLRVTKLFRLVKQLKGLKKLIDTATFALPELFELILLMLLMYCIFAILAAFLYSDIKEGNIINETYNFKNFHHALLTLFRCTTGEGQYLIIYDIMESHGAVHSLFFIIFSIAIQRIMLNLFVLIVIQQYEKFYINSDNPLQRFKEFEQDFIDGWAPLSKHYGGKYIKVKQLINLVLTIKSPLGYDLNEKIISALDDWKKFNQDVKQTQENIDRIINIVTADSKKKVATMIMTMEMTATDEGELEYHYVFFTIMKMFQQQFMQKTNKEAKSKVKQHEEQTLQRIRKNRIYINGVNPCVQLLYVMMCFKAFKRFSEKAQDKALKKPQEFSEQSSDSYYCYSNSEIAQREPQSIISNTSRESYNQFCIPPDLTVYQSDLNVNSNKTSLIQIFNRQQISLSQTSELNSPYIESAK</sequence>
<keyword evidence="3" id="KW-0109">Calcium transport</keyword>
<keyword evidence="8" id="KW-0851">Voltage-gated channel</keyword>
<evidence type="ECO:0000256" key="7">
    <source>
        <dbReference type="ARBA" id="ARBA00022837"/>
    </source>
</evidence>
<comment type="caution">
    <text evidence="17">The sequence shown here is derived from an EMBL/GenBank/DDBJ whole genome shotgun (WGS) entry which is preliminary data.</text>
</comment>
<feature type="transmembrane region" description="Helical" evidence="15">
    <location>
        <begin position="1299"/>
        <end position="1315"/>
    </location>
</feature>
<feature type="transmembrane region" description="Helical" evidence="15">
    <location>
        <begin position="1259"/>
        <end position="1278"/>
    </location>
</feature>
<gene>
    <name evidence="17" type="ORF">PSON_ATCC_30995.1.T0590300</name>
</gene>
<feature type="region of interest" description="Disordered" evidence="14">
    <location>
        <begin position="615"/>
        <end position="642"/>
    </location>
</feature>
<feature type="transmembrane region" description="Helical" evidence="15">
    <location>
        <begin position="1235"/>
        <end position="1253"/>
    </location>
</feature>
<feature type="transmembrane region" description="Helical" evidence="15">
    <location>
        <begin position="344"/>
        <end position="367"/>
    </location>
</feature>
<dbReference type="OrthoDB" id="431720at2759"/>
<feature type="transmembrane region" description="Helical" evidence="15">
    <location>
        <begin position="952"/>
        <end position="972"/>
    </location>
</feature>
<keyword evidence="18" id="KW-1185">Reference proteome</keyword>
<keyword evidence="10" id="KW-0406">Ion transport</keyword>
<dbReference type="FunFam" id="1.20.120.350:FF:000072">
    <property type="entry name" value="Voltage-dependent T-type calcium channel subunit alpha"/>
    <property type="match status" value="1"/>
</dbReference>
<feature type="transmembrane region" description="Helical" evidence="15">
    <location>
        <begin position="1120"/>
        <end position="1143"/>
    </location>
</feature>
<evidence type="ECO:0000256" key="14">
    <source>
        <dbReference type="SAM" id="MobiDB-lite"/>
    </source>
</evidence>
<feature type="transmembrane region" description="Helical" evidence="15">
    <location>
        <begin position="882"/>
        <end position="902"/>
    </location>
</feature>
<feature type="transmembrane region" description="Helical" evidence="15">
    <location>
        <begin position="1046"/>
        <end position="1068"/>
    </location>
</feature>
<dbReference type="GO" id="GO:0005891">
    <property type="term" value="C:voltage-gated calcium channel complex"/>
    <property type="evidence" value="ECO:0007669"/>
    <property type="project" value="TreeGrafter"/>
</dbReference>
<accession>A0A8S1NIE6</accession>
<name>A0A8S1NIE6_9CILI</name>
<dbReference type="GO" id="GO:0098703">
    <property type="term" value="P:calcium ion import across plasma membrane"/>
    <property type="evidence" value="ECO:0007669"/>
    <property type="project" value="TreeGrafter"/>
</dbReference>
<comment type="subcellular location">
    <subcellularLocation>
        <location evidence="1">Membrane</location>
        <topology evidence="1">Multi-pass membrane protein</topology>
    </subcellularLocation>
</comment>
<feature type="transmembrane region" description="Helical" evidence="15">
    <location>
        <begin position="150"/>
        <end position="170"/>
    </location>
</feature>
<feature type="transmembrane region" description="Helical" evidence="15">
    <location>
        <begin position="1080"/>
        <end position="1100"/>
    </location>
</feature>
<dbReference type="Proteomes" id="UP000692954">
    <property type="component" value="Unassembled WGS sequence"/>
</dbReference>
<evidence type="ECO:0000256" key="2">
    <source>
        <dbReference type="ARBA" id="ARBA00022448"/>
    </source>
</evidence>
<feature type="transmembrane region" description="Helical" evidence="15">
    <location>
        <begin position="124"/>
        <end position="144"/>
    </location>
</feature>
<evidence type="ECO:0000256" key="4">
    <source>
        <dbReference type="ARBA" id="ARBA00022673"/>
    </source>
</evidence>
<dbReference type="FunFam" id="1.20.120.350:FF:000009">
    <property type="entry name" value="Voltage-dependent T-type calcium channel subunit alpha"/>
    <property type="match status" value="1"/>
</dbReference>
<dbReference type="Pfam" id="PF00520">
    <property type="entry name" value="Ion_trans"/>
    <property type="match status" value="4"/>
</dbReference>
<protein>
    <recommendedName>
        <fullName evidence="16">Ion transport domain-containing protein</fullName>
    </recommendedName>
</protein>
<evidence type="ECO:0000256" key="1">
    <source>
        <dbReference type="ARBA" id="ARBA00004141"/>
    </source>
</evidence>
<keyword evidence="5 15" id="KW-0812">Transmembrane</keyword>
<feature type="domain" description="Ion transport" evidence="16">
    <location>
        <begin position="919"/>
        <end position="1149"/>
    </location>
</feature>
<feature type="domain" description="Ion transport" evidence="16">
    <location>
        <begin position="122"/>
        <end position="376"/>
    </location>
</feature>
<evidence type="ECO:0000256" key="15">
    <source>
        <dbReference type="SAM" id="Phobius"/>
    </source>
</evidence>
<evidence type="ECO:0000256" key="10">
    <source>
        <dbReference type="ARBA" id="ARBA00023065"/>
    </source>
</evidence>
<feature type="compositionally biased region" description="Basic and acidic residues" evidence="14">
    <location>
        <begin position="615"/>
        <end position="627"/>
    </location>
</feature>
<evidence type="ECO:0000256" key="6">
    <source>
        <dbReference type="ARBA" id="ARBA00022737"/>
    </source>
</evidence>
<keyword evidence="7" id="KW-0106">Calcium</keyword>
<evidence type="ECO:0000256" key="3">
    <source>
        <dbReference type="ARBA" id="ARBA00022568"/>
    </source>
</evidence>
<keyword evidence="13" id="KW-0407">Ion channel</keyword>
<keyword evidence="2" id="KW-0813">Transport</keyword>
<evidence type="ECO:0000256" key="12">
    <source>
        <dbReference type="ARBA" id="ARBA00023180"/>
    </source>
</evidence>
<evidence type="ECO:0000256" key="9">
    <source>
        <dbReference type="ARBA" id="ARBA00022989"/>
    </source>
</evidence>
<feature type="transmembrane region" description="Helical" evidence="15">
    <location>
        <begin position="1573"/>
        <end position="1594"/>
    </location>
</feature>
<dbReference type="FunFam" id="1.10.287.70:FF:000117">
    <property type="entry name" value="Voltage-gated Ca2+ channel, alpha subunit"/>
    <property type="match status" value="1"/>
</dbReference>
<evidence type="ECO:0000313" key="17">
    <source>
        <dbReference type="EMBL" id="CAD8092887.1"/>
    </source>
</evidence>
<keyword evidence="11 15" id="KW-0472">Membrane</keyword>
<feature type="transmembrane region" description="Helical" evidence="15">
    <location>
        <begin position="241"/>
        <end position="263"/>
    </location>
</feature>
<feature type="transmembrane region" description="Helical" evidence="15">
    <location>
        <begin position="1543"/>
        <end position="1561"/>
    </location>
</feature>
<evidence type="ECO:0000259" key="16">
    <source>
        <dbReference type="Pfam" id="PF00520"/>
    </source>
</evidence>
<feature type="transmembrane region" description="Helical" evidence="15">
    <location>
        <begin position="1747"/>
        <end position="1769"/>
    </location>
</feature>
<dbReference type="GO" id="GO:0008331">
    <property type="term" value="F:high voltage-gated calcium channel activity"/>
    <property type="evidence" value="ECO:0007669"/>
    <property type="project" value="TreeGrafter"/>
</dbReference>
<evidence type="ECO:0000256" key="11">
    <source>
        <dbReference type="ARBA" id="ARBA00023136"/>
    </source>
</evidence>
<keyword evidence="9 15" id="KW-1133">Transmembrane helix</keyword>
<evidence type="ECO:0000256" key="5">
    <source>
        <dbReference type="ARBA" id="ARBA00022692"/>
    </source>
</evidence>
<feature type="transmembrane region" description="Helical" evidence="15">
    <location>
        <begin position="922"/>
        <end position="940"/>
    </location>
</feature>
<evidence type="ECO:0000256" key="8">
    <source>
        <dbReference type="ARBA" id="ARBA00022882"/>
    </source>
</evidence>
<dbReference type="FunFam" id="1.10.287.70:FF:000295">
    <property type="entry name" value="Uncharacterized protein"/>
    <property type="match status" value="1"/>
</dbReference>